<feature type="binding site" evidence="4">
    <location>
        <position position="342"/>
    </location>
    <ligand>
        <name>substrate</name>
    </ligand>
</feature>
<evidence type="ECO:0000313" key="7">
    <source>
        <dbReference type="Proteomes" id="UP000254978"/>
    </source>
</evidence>
<dbReference type="InterPro" id="IPR002937">
    <property type="entry name" value="Amino_oxidase"/>
</dbReference>
<dbReference type="Proteomes" id="UP000254978">
    <property type="component" value="Unassembled WGS sequence"/>
</dbReference>
<keyword evidence="3 6" id="KW-0560">Oxidoreductase</keyword>
<evidence type="ECO:0000256" key="4">
    <source>
        <dbReference type="PIRSR" id="PIRSR601613-1"/>
    </source>
</evidence>
<dbReference type="EC" id="1.4.3.10" evidence="6"/>
<dbReference type="PANTHER" id="PTHR43563:SF1">
    <property type="entry name" value="AMINE OXIDASE [FLAVIN-CONTAINING] B"/>
    <property type="match status" value="1"/>
</dbReference>
<dbReference type="GO" id="GO:0050232">
    <property type="term" value="F:putrescine oxidase activity"/>
    <property type="evidence" value="ECO:0007669"/>
    <property type="project" value="UniProtKB-EC"/>
</dbReference>
<feature type="binding site" evidence="4">
    <location>
        <position position="16"/>
    </location>
    <ligand>
        <name>FAD</name>
        <dbReference type="ChEBI" id="CHEBI:57692"/>
    </ligand>
</feature>
<feature type="binding site" evidence="4">
    <location>
        <begin position="35"/>
        <end position="36"/>
    </location>
    <ligand>
        <name>FAD</name>
        <dbReference type="ChEBI" id="CHEBI:57692"/>
    </ligand>
</feature>
<evidence type="ECO:0000256" key="1">
    <source>
        <dbReference type="ARBA" id="ARBA00001974"/>
    </source>
</evidence>
<comment type="cofactor">
    <cofactor evidence="1">
        <name>FAD</name>
        <dbReference type="ChEBI" id="CHEBI:57692"/>
    </cofactor>
</comment>
<dbReference type="InterPro" id="IPR036188">
    <property type="entry name" value="FAD/NAD-bd_sf"/>
</dbReference>
<dbReference type="EMBL" id="UGQT01000001">
    <property type="protein sequence ID" value="STZ59348.1"/>
    <property type="molecule type" value="Genomic_DNA"/>
</dbReference>
<feature type="domain" description="Amine oxidase" evidence="5">
    <location>
        <begin position="15"/>
        <end position="449"/>
    </location>
</feature>
<organism evidence="6 7">
    <name type="scientific">Mycolicibacterium tokaiense</name>
    <dbReference type="NCBI Taxonomy" id="39695"/>
    <lineage>
        <taxon>Bacteria</taxon>
        <taxon>Bacillati</taxon>
        <taxon>Actinomycetota</taxon>
        <taxon>Actinomycetes</taxon>
        <taxon>Mycobacteriales</taxon>
        <taxon>Mycobacteriaceae</taxon>
        <taxon>Mycolicibacterium</taxon>
    </lineage>
</organism>
<dbReference type="InterPro" id="IPR001613">
    <property type="entry name" value="Flavin_amine_oxidase"/>
</dbReference>
<dbReference type="SUPFAM" id="SSF51905">
    <property type="entry name" value="FAD/NAD(P)-binding domain"/>
    <property type="match status" value="1"/>
</dbReference>
<evidence type="ECO:0000256" key="2">
    <source>
        <dbReference type="ARBA" id="ARBA00005995"/>
    </source>
</evidence>
<gene>
    <name evidence="6" type="primary">puo_2</name>
    <name evidence="6" type="ORF">NCTC10821_02876</name>
</gene>
<proteinExistence type="inferred from homology"/>
<dbReference type="InterPro" id="IPR050703">
    <property type="entry name" value="Flavin_MAO"/>
</dbReference>
<dbReference type="Pfam" id="PF01593">
    <property type="entry name" value="Amino_oxidase"/>
    <property type="match status" value="1"/>
</dbReference>
<reference evidence="6 7" key="1">
    <citation type="submission" date="2018-06" db="EMBL/GenBank/DDBJ databases">
        <authorList>
            <consortium name="Pathogen Informatics"/>
            <person name="Doyle S."/>
        </authorList>
    </citation>
    <scope>NUCLEOTIDE SEQUENCE [LARGE SCALE GENOMIC DNA]</scope>
    <source>
        <strain evidence="6 7">NCTC10821</strain>
    </source>
</reference>
<dbReference type="Gene3D" id="3.50.50.60">
    <property type="entry name" value="FAD/NAD(P)-binding domain"/>
    <property type="match status" value="1"/>
</dbReference>
<keyword evidence="7" id="KW-1185">Reference proteome</keyword>
<accession>A0A378TEX9</accession>
<dbReference type="AlphaFoldDB" id="A0A378TEX9"/>
<dbReference type="RefSeq" id="WP_115278895.1">
    <property type="nucleotide sequence ID" value="NZ_AP022600.1"/>
</dbReference>
<name>A0A378TEX9_9MYCO</name>
<dbReference type="PANTHER" id="PTHR43563">
    <property type="entry name" value="AMINE OXIDASE"/>
    <property type="match status" value="1"/>
</dbReference>
<evidence type="ECO:0000313" key="6">
    <source>
        <dbReference type="EMBL" id="STZ59348.1"/>
    </source>
</evidence>
<dbReference type="SUPFAM" id="SSF54373">
    <property type="entry name" value="FAD-linked reductases, C-terminal domain"/>
    <property type="match status" value="1"/>
</dbReference>
<evidence type="ECO:0000256" key="3">
    <source>
        <dbReference type="ARBA" id="ARBA00023002"/>
    </source>
</evidence>
<dbReference type="PRINTS" id="PR00757">
    <property type="entry name" value="AMINEOXDASEF"/>
</dbReference>
<comment type="similarity">
    <text evidence="2">Belongs to the flavin monoamine oxidase family.</text>
</comment>
<sequence>MPAMEADVVIVGAGLSGMIAARTVLAAGLRPLVLEADDRVGGRILTEEVLPGVPVEIGAQWIGDTHQRMFDLAAELGVETYPQYDEGQTSYELCGTGVLGENEFHTRFADELGELERVLRVLDELAAEVPVQAPWDAPRALEWDAITAGFWYDSQGLSPVARTLLEICTVGILAVPTAEVSFLHLLFTIQTCGVTSELFAESEGGAQTTRFVGGTGEIPRRLAALISEHIVLQTPVQLIEHTADSVTVTCRGGTVARARRVIVAISPTLAGRIMYDPPLPGVRDQLTQRMPNGSAMKAFFVYDQPFWRADGFNGQLISDIGPARMSNDTCIPGTDHGVILMFLEGDEARTYGTLPQQQRRELLTDELVRHYGAAAAQPLAYVDGEWSNRQWTRGCYNANHGPHVWTTYGPALSVPIGVIHWASTDTATYWSAYMEGAVDAGERAAREVIEALDQTRTA</sequence>
<protein>
    <submittedName>
        <fullName evidence="6">Monoamine oxidase</fullName>
        <ecNumber evidence="6">1.4.3.10</ecNumber>
    </submittedName>
</protein>
<dbReference type="OrthoDB" id="337830at2"/>
<feature type="binding site" evidence="4">
    <location>
        <position position="236"/>
    </location>
    <ligand>
        <name>FAD</name>
        <dbReference type="ChEBI" id="CHEBI:57692"/>
    </ligand>
</feature>
<evidence type="ECO:0000259" key="5">
    <source>
        <dbReference type="Pfam" id="PF01593"/>
    </source>
</evidence>